<dbReference type="InterPro" id="IPR016541">
    <property type="entry name" value="UCP008505"/>
</dbReference>
<dbReference type="AlphaFoldDB" id="A0A150HAU5"/>
<evidence type="ECO:0008006" key="3">
    <source>
        <dbReference type="Google" id="ProtNLM"/>
    </source>
</evidence>
<comment type="caution">
    <text evidence="1">The sequence shown here is derived from an EMBL/GenBank/DDBJ whole genome shotgun (WGS) entry which is preliminary data.</text>
</comment>
<evidence type="ECO:0000313" key="2">
    <source>
        <dbReference type="Proteomes" id="UP000243589"/>
    </source>
</evidence>
<dbReference type="Pfam" id="PF14367">
    <property type="entry name" value="DUF4411"/>
    <property type="match status" value="1"/>
</dbReference>
<keyword evidence="2" id="KW-1185">Reference proteome</keyword>
<dbReference type="EMBL" id="LQQC01000005">
    <property type="protein sequence ID" value="KXZ59239.1"/>
    <property type="molecule type" value="Genomic_DNA"/>
</dbReference>
<proteinExistence type="predicted"/>
<accession>A0A150HAU5</accession>
<dbReference type="Proteomes" id="UP000243589">
    <property type="component" value="Unassembled WGS sequence"/>
</dbReference>
<organism evidence="1 2">
    <name type="scientific">Brevibacterium ravenspurgense</name>
    <dbReference type="NCBI Taxonomy" id="479117"/>
    <lineage>
        <taxon>Bacteria</taxon>
        <taxon>Bacillati</taxon>
        <taxon>Actinomycetota</taxon>
        <taxon>Actinomycetes</taxon>
        <taxon>Micrococcales</taxon>
        <taxon>Brevibacteriaceae</taxon>
        <taxon>Brevibacterium</taxon>
    </lineage>
</organism>
<gene>
    <name evidence="1" type="ORF">Bravens_00486</name>
</gene>
<protein>
    <recommendedName>
        <fullName evidence="3">DUF4411 domain-containing protein</fullName>
    </recommendedName>
</protein>
<sequence>MYLLDANVLIEAKNRYYAFDIAPGFWDWLHQAHLQSLACSIEAVRSVTCPTPVHRCSD</sequence>
<dbReference type="RefSeq" id="WP_244878095.1">
    <property type="nucleotide sequence ID" value="NZ_LQQC01000005.1"/>
</dbReference>
<dbReference type="PATRIC" id="fig|479117.4.peg.486"/>
<evidence type="ECO:0000313" key="1">
    <source>
        <dbReference type="EMBL" id="KXZ59239.1"/>
    </source>
</evidence>
<name>A0A150HAU5_9MICO</name>
<reference evidence="1 2" key="1">
    <citation type="submission" date="2016-01" db="EMBL/GenBank/DDBJ databases">
        <title>Use of Whole Genome Sequencing to ascertain that Brevibacterium massiliense (Roux, Raoult 2009) is a later heterotypic synonym of Brevibacterium ravenspurgense (Mages 2008).</title>
        <authorList>
            <person name="Bernier A.-M."/>
            <person name="Burdz T."/>
            <person name="Huynh C."/>
            <person name="Pachecho A.L."/>
            <person name="Wiebe D."/>
            <person name="Bonner C."/>
            <person name="Bernard K."/>
        </authorList>
    </citation>
    <scope>NUCLEOTIDE SEQUENCE [LARGE SCALE GENOMIC DNA]</scope>
    <source>
        <strain evidence="1 2">CCUG56047</strain>
    </source>
</reference>